<protein>
    <submittedName>
        <fullName evidence="2">Uncharacterized protein</fullName>
    </submittedName>
</protein>
<dbReference type="GO" id="GO:0000138">
    <property type="term" value="C:Golgi trans cisterna"/>
    <property type="evidence" value="ECO:0007669"/>
    <property type="project" value="TreeGrafter"/>
</dbReference>
<dbReference type="OrthoDB" id="432953at2759"/>
<accession>U1I1R6</accession>
<name>U1I1R6_ENDPU</name>
<dbReference type="AlphaFoldDB" id="U1I1R6"/>
<dbReference type="Proteomes" id="UP000019373">
    <property type="component" value="Unassembled WGS sequence"/>
</dbReference>
<feature type="region of interest" description="Disordered" evidence="1">
    <location>
        <begin position="618"/>
        <end position="708"/>
    </location>
</feature>
<reference evidence="3" key="1">
    <citation type="journal article" date="2014" name="BMC Genomics">
        <title>Genome characteristics reveal the impact of lichenization on lichen-forming fungus Endocarpon pusillum Hedwig (Verrucariales, Ascomycota).</title>
        <authorList>
            <person name="Wang Y.-Y."/>
            <person name="Liu B."/>
            <person name="Zhang X.-Y."/>
            <person name="Zhou Q.-M."/>
            <person name="Zhang T."/>
            <person name="Li H."/>
            <person name="Yu Y.-F."/>
            <person name="Zhang X.-L."/>
            <person name="Hao X.-Y."/>
            <person name="Wang M."/>
            <person name="Wang L."/>
            <person name="Wei J.-C."/>
        </authorList>
    </citation>
    <scope>NUCLEOTIDE SEQUENCE [LARGE SCALE GENOMIC DNA]</scope>
    <source>
        <strain evidence="3">Z07020 / HMAS-L-300199</strain>
    </source>
</reference>
<organism evidence="2 3">
    <name type="scientific">Endocarpon pusillum (strain Z07020 / HMAS-L-300199)</name>
    <name type="common">Lichen-forming fungus</name>
    <dbReference type="NCBI Taxonomy" id="1263415"/>
    <lineage>
        <taxon>Eukaryota</taxon>
        <taxon>Fungi</taxon>
        <taxon>Dikarya</taxon>
        <taxon>Ascomycota</taxon>
        <taxon>Pezizomycotina</taxon>
        <taxon>Eurotiomycetes</taxon>
        <taxon>Chaetothyriomycetidae</taxon>
        <taxon>Verrucariales</taxon>
        <taxon>Verrucariaceae</taxon>
        <taxon>Endocarpon</taxon>
    </lineage>
</organism>
<dbReference type="GO" id="GO:0005797">
    <property type="term" value="C:Golgi medial cisterna"/>
    <property type="evidence" value="ECO:0007669"/>
    <property type="project" value="TreeGrafter"/>
</dbReference>
<proteinExistence type="predicted"/>
<dbReference type="GeneID" id="19236303"/>
<dbReference type="InterPro" id="IPR026705">
    <property type="entry name" value="Hid-1/Ecm30"/>
</dbReference>
<dbReference type="Pfam" id="PF12722">
    <property type="entry name" value="Hid1"/>
    <property type="match status" value="1"/>
</dbReference>
<evidence type="ECO:0000256" key="1">
    <source>
        <dbReference type="SAM" id="MobiDB-lite"/>
    </source>
</evidence>
<dbReference type="RefSeq" id="XP_007786728.1">
    <property type="nucleotide sequence ID" value="XM_007788538.1"/>
</dbReference>
<dbReference type="HOGENOM" id="CLU_007392_0_0_1"/>
<evidence type="ECO:0000313" key="2">
    <source>
        <dbReference type="EMBL" id="ERF75879.1"/>
    </source>
</evidence>
<dbReference type="PANTHER" id="PTHR21575:SF12">
    <property type="entry name" value="PROTEIN HID1"/>
    <property type="match status" value="1"/>
</dbReference>
<feature type="compositionally biased region" description="Low complexity" evidence="1">
    <location>
        <begin position="755"/>
        <end position="792"/>
    </location>
</feature>
<dbReference type="GO" id="GO:0016020">
    <property type="term" value="C:membrane"/>
    <property type="evidence" value="ECO:0007669"/>
    <property type="project" value="TreeGrafter"/>
</dbReference>
<dbReference type="eggNOG" id="KOG2226">
    <property type="taxonomic scope" value="Eukaryota"/>
</dbReference>
<feature type="region of interest" description="Disordered" evidence="1">
    <location>
        <begin position="946"/>
        <end position="968"/>
    </location>
</feature>
<gene>
    <name evidence="2" type="ORF">EPUS_01245</name>
</gene>
<dbReference type="EMBL" id="KE720795">
    <property type="protein sequence ID" value="ERF75879.1"/>
    <property type="molecule type" value="Genomic_DNA"/>
</dbReference>
<feature type="compositionally biased region" description="Gly residues" evidence="1">
    <location>
        <begin position="949"/>
        <end position="961"/>
    </location>
</feature>
<keyword evidence="3" id="KW-1185">Reference proteome</keyword>
<feature type="compositionally biased region" description="Low complexity" evidence="1">
    <location>
        <begin position="695"/>
        <end position="708"/>
    </location>
</feature>
<feature type="region of interest" description="Disordered" evidence="1">
    <location>
        <begin position="751"/>
        <end position="796"/>
    </location>
</feature>
<evidence type="ECO:0000313" key="3">
    <source>
        <dbReference type="Proteomes" id="UP000019373"/>
    </source>
</evidence>
<dbReference type="PANTHER" id="PTHR21575">
    <property type="entry name" value="PROTEIN HID1"/>
    <property type="match status" value="1"/>
</dbReference>
<sequence>MGASESKLVFKQGIFRLSEDQAIPATDPYWTGFWRLPESVEDVFSLFSPVDIRRARDSSLANLETLILAVTARLDALRNHPSFPDLELAPERDALNCIRILTRVLPYVYEADQLADWEEKFFWGIRRRKKRRAQVAAEVLFDEANDGDMQKQEAEEQEYEESKPLGEELLDTLTDLLFYTGFTIPRLPTAKDKVTYAIWQSGVGCKTSIGTSKELESNRCEVLRLLLTMTSKSLYLSSSMLPVHGVKAITYLVTCPDKQIVLSVLCSLLNTVIKYNAATWRVPYDHVVWKDPKQALVIYSLQFLLVLLLYPVPEEGHGPPPKNYYRSWLGKLHRPEDFQFIAEGMARILSQPMQATSSYLPGSQKSVRWAPEMIMLFWETLQCNRRFRTFIIDSNRAHDFMILCLFHAIESKTDLSKQGVVRMCVFVLQTLSVEPKFGKSLNKKFDAQETLPQIIRLPNFRGSYADFLIISIHALITGSKGKLDAIYPALLAIINNIAAYAQHLSAATSSKLLQLFASMSSPSFLLANETNHVLLQSLLESINAVIEHQYADNPHLVYAVLKSKKRIEALRAFTLENGQNEIEKIARRRKEILNGADGVTSPTRSGSVDHLPYRTPPIRQGSLNHVPEDGTFAIGDSEDESENDMIQHTPAQSPPSIRHSRASSLSSADDNLPVQLRGMSEKARGKMPANATSFSRHGSTTSLGSHTTRQILSPTINSFGGFTPTPQWIESWLPELPLHTMLTLIKALGPHLPPSSSSSSSSSAPRATPGATNTLTNTTTPTRPSTSSIPDPQTSTHAHHAFLTSLPQTTSHPLIAPLLSSPTPPKIQTFEWSSLSLGWYESLLWSFIFASEMLVGNNASTSSTASSATAGLVGVTGGGGSVGVWNGTAIKLFHVKEGVREGPTLMRPKGAVDAVGNRIVKGIGGLGIGFGLGGGGQQQTQTQVQTHGAVGGGSGGGGVIGGRSVREV</sequence>
<dbReference type="OMA" id="TANSGWM"/>
<feature type="compositionally biased region" description="Polar residues" evidence="1">
    <location>
        <begin position="644"/>
        <end position="655"/>
    </location>
</feature>